<reference evidence="2" key="1">
    <citation type="submission" date="2020-04" db="EMBL/GenBank/DDBJ databases">
        <authorList>
            <person name="Alioto T."/>
            <person name="Alioto T."/>
            <person name="Gomez Garrido J."/>
        </authorList>
    </citation>
    <scope>NUCLEOTIDE SEQUENCE</scope>
    <source>
        <strain evidence="2">A484AB</strain>
    </source>
</reference>
<protein>
    <submittedName>
        <fullName evidence="2">Uncharacterized protein</fullName>
    </submittedName>
</protein>
<dbReference type="GO" id="GO:0006487">
    <property type="term" value="P:protein N-linked glycosylation"/>
    <property type="evidence" value="ECO:0007669"/>
    <property type="project" value="TreeGrafter"/>
</dbReference>
<proteinExistence type="predicted"/>
<name>A0A7D9IGX0_PARCT</name>
<dbReference type="AlphaFoldDB" id="A0A7D9IGX0"/>
<keyword evidence="3" id="KW-1185">Reference proteome</keyword>
<sequence>MVYKSKQTAFLVILPTLVFTYLLVTRSIKNEDKIANNYSIPVDLDTIKMSKTVHETEQNNEEKESLKRKSVGNPQIMGDRPKPAINYEKAYEEICKNSWEKDYTKFHQHLLETNRNKFILYDCPGRGGWGSQIRNLLGSFQFAVISKRAFINECNKPIDFDTYLKPRHIKWNHKVNQTGLTVRRSFSFKREDIKNFSDAKPYEEMLTYDIEYTPRFMSISHLVLPNLIRYNHAKSSVFPFVMNGCNFYYLFKKSDPLQKRLDEWKGELGFNDNIVLAIHIRHGDAIFSGHFNQWDVRINGSKDYDLCFECAEQIEKKIGEKYHTKKIIWFLAVDIDWMRTYAKKKYGNKVRHISGPIEHVGRSTKGKEDAGQFTMFLDYFLLQESDYRLYTSESSFDTAVDYITFGKNNAGRVHLEKDKRTCSFPSTLLH</sequence>
<dbReference type="OrthoDB" id="428346at2759"/>
<feature type="region of interest" description="Disordered" evidence="1">
    <location>
        <begin position="53"/>
        <end position="81"/>
    </location>
</feature>
<dbReference type="PANTHER" id="PTHR13132">
    <property type="entry name" value="ALPHA- 1,6 -FUCOSYLTRANSFERASE"/>
    <property type="match status" value="1"/>
</dbReference>
<feature type="compositionally biased region" description="Basic and acidic residues" evidence="1">
    <location>
        <begin position="53"/>
        <end position="67"/>
    </location>
</feature>
<dbReference type="PANTHER" id="PTHR13132:SF29">
    <property type="entry name" value="ALPHA-(1,6)-FUCOSYLTRANSFERASE"/>
    <property type="match status" value="1"/>
</dbReference>
<dbReference type="GO" id="GO:0046921">
    <property type="term" value="F:alpha-(1-&gt;6)-fucosyltransferase activity"/>
    <property type="evidence" value="ECO:0007669"/>
    <property type="project" value="TreeGrafter"/>
</dbReference>
<comment type="caution">
    <text evidence="2">The sequence shown here is derived from an EMBL/GenBank/DDBJ whole genome shotgun (WGS) entry which is preliminary data.</text>
</comment>
<dbReference type="Gene3D" id="3.40.50.11350">
    <property type="match status" value="1"/>
</dbReference>
<evidence type="ECO:0000256" key="1">
    <source>
        <dbReference type="SAM" id="MobiDB-lite"/>
    </source>
</evidence>
<evidence type="ECO:0000313" key="2">
    <source>
        <dbReference type="EMBL" id="CAB4006624.1"/>
    </source>
</evidence>
<evidence type="ECO:0000313" key="3">
    <source>
        <dbReference type="Proteomes" id="UP001152795"/>
    </source>
</evidence>
<accession>A0A7D9IGX0</accession>
<organism evidence="2 3">
    <name type="scientific">Paramuricea clavata</name>
    <name type="common">Red gorgonian</name>
    <name type="synonym">Violescent sea-whip</name>
    <dbReference type="NCBI Taxonomy" id="317549"/>
    <lineage>
        <taxon>Eukaryota</taxon>
        <taxon>Metazoa</taxon>
        <taxon>Cnidaria</taxon>
        <taxon>Anthozoa</taxon>
        <taxon>Octocorallia</taxon>
        <taxon>Malacalcyonacea</taxon>
        <taxon>Plexauridae</taxon>
        <taxon>Paramuricea</taxon>
    </lineage>
</organism>
<dbReference type="Proteomes" id="UP001152795">
    <property type="component" value="Unassembled WGS sequence"/>
</dbReference>
<dbReference type="EMBL" id="CACRXK020005557">
    <property type="protein sequence ID" value="CAB4006624.1"/>
    <property type="molecule type" value="Genomic_DNA"/>
</dbReference>
<gene>
    <name evidence="2" type="ORF">PACLA_8A082563</name>
</gene>